<reference evidence="4" key="1">
    <citation type="journal article" date="2019" name="Int. J. Syst. Evol. Microbiol.">
        <title>The Global Catalogue of Microorganisms (GCM) 10K type strain sequencing project: providing services to taxonomists for standard genome sequencing and annotation.</title>
        <authorList>
            <consortium name="The Broad Institute Genomics Platform"/>
            <consortium name="The Broad Institute Genome Sequencing Center for Infectious Disease"/>
            <person name="Wu L."/>
            <person name="Ma J."/>
        </authorList>
    </citation>
    <scope>NUCLEOTIDE SEQUENCE [LARGE SCALE GENOMIC DNA]</scope>
    <source>
        <strain evidence="4">CGMCC 4.7106</strain>
    </source>
</reference>
<gene>
    <name evidence="3" type="ORF">ACFSSA_14520</name>
</gene>
<comment type="caution">
    <text evidence="3">The sequence shown here is derived from an EMBL/GenBank/DDBJ whole genome shotgun (WGS) entry which is preliminary data.</text>
</comment>
<feature type="domain" description="Transposase InsH N-terminal" evidence="2">
    <location>
        <begin position="2"/>
        <end position="44"/>
    </location>
</feature>
<feature type="non-terminal residue" evidence="3">
    <location>
        <position position="1"/>
    </location>
</feature>
<evidence type="ECO:0000313" key="4">
    <source>
        <dbReference type="Proteomes" id="UP001597375"/>
    </source>
</evidence>
<dbReference type="Pfam" id="PF05598">
    <property type="entry name" value="DUF772"/>
    <property type="match status" value="1"/>
</dbReference>
<evidence type="ECO:0000259" key="2">
    <source>
        <dbReference type="Pfam" id="PF05598"/>
    </source>
</evidence>
<dbReference type="EMBL" id="JBHUIT010000034">
    <property type="protein sequence ID" value="MFD2257894.1"/>
    <property type="molecule type" value="Genomic_DNA"/>
</dbReference>
<feature type="domain" description="Transposase IS4-like" evidence="1">
    <location>
        <begin position="157"/>
        <end position="319"/>
    </location>
</feature>
<sequence length="398" mass="44814">FFENLPSERAIASRCEDSLSLRCFLGYGIHEATPNHSSLSVIRGRLGPEIYQAAFELVLSGLRERGLLKGRNLGIDSSVIEANASLRELVHRNTEEQYWEYVKRLAAQAGIDPDDTRAVRRFDKKREGRKTSNQEWVNPHDPDARIGMTKHGACDMIYKPEHVTDLDTGAIVAAETRLGDQGDTEELAQRMMAVGEVLARVCDDPEQTKVLTSLTADEGYFSVEQVCGLQNERVRVIIGDPHESKRRRDKQSGIVRQVLSKARRAVRSESGKALLRKRGEHIERSFCHVLDHGKHRRATLRGRVNLSKRQLAAALTHNLSLMMRHLTGYGTVKQWLAGNRTPGRGLSDLLRTLLSTLRSVWERLSERLVEFLSDDDPKSCRNEVFIPPSPNCRSSTGC</sequence>
<dbReference type="InterPro" id="IPR002559">
    <property type="entry name" value="Transposase_11"/>
</dbReference>
<accession>A0ABW5DD98</accession>
<dbReference type="PANTHER" id="PTHR35604">
    <property type="entry name" value="TRANSPOSASE INSH FOR INSERTION SEQUENCE ELEMENT IS5A-RELATED"/>
    <property type="match status" value="1"/>
</dbReference>
<organism evidence="3 4">
    <name type="scientific">Luteolibacter algae</name>
    <dbReference type="NCBI Taxonomy" id="454151"/>
    <lineage>
        <taxon>Bacteria</taxon>
        <taxon>Pseudomonadati</taxon>
        <taxon>Verrucomicrobiota</taxon>
        <taxon>Verrucomicrobiia</taxon>
        <taxon>Verrucomicrobiales</taxon>
        <taxon>Verrucomicrobiaceae</taxon>
        <taxon>Luteolibacter</taxon>
    </lineage>
</organism>
<protein>
    <submittedName>
        <fullName evidence="3">Transposase</fullName>
    </submittedName>
</protein>
<dbReference type="Pfam" id="PF01609">
    <property type="entry name" value="DDE_Tnp_1"/>
    <property type="match status" value="1"/>
</dbReference>
<keyword evidence="4" id="KW-1185">Reference proteome</keyword>
<evidence type="ECO:0000259" key="1">
    <source>
        <dbReference type="Pfam" id="PF01609"/>
    </source>
</evidence>
<dbReference type="RefSeq" id="WP_386821294.1">
    <property type="nucleotide sequence ID" value="NZ_JBHUIT010000034.1"/>
</dbReference>
<name>A0ABW5DD98_9BACT</name>
<proteinExistence type="predicted"/>
<dbReference type="InterPro" id="IPR008490">
    <property type="entry name" value="Transposase_InsH_N"/>
</dbReference>
<evidence type="ECO:0000313" key="3">
    <source>
        <dbReference type="EMBL" id="MFD2257894.1"/>
    </source>
</evidence>
<dbReference type="Proteomes" id="UP001597375">
    <property type="component" value="Unassembled WGS sequence"/>
</dbReference>
<dbReference type="PANTHER" id="PTHR35604:SF2">
    <property type="entry name" value="TRANSPOSASE INSH FOR INSERTION SEQUENCE ELEMENT IS5A-RELATED"/>
    <property type="match status" value="1"/>
</dbReference>